<sequence length="199" mass="20616">MKHAPAHTVREDIYGIAIGVFFCAIGITILHRGGMVTGGVAGISLLASLFTQQPVGTLVWIMNAPFIVFAFAAMGRAFGLKTLAVTAVLGTSIDLLGAALVVSDISPAFSALGGGTLLGTGILFLARHNASLGGTGVVVLWLQKRHGFNAGMGQLLFDAVLFAIAAALLPWPTVAWSLGGALAMNAMVIVWHKPGRYYG</sequence>
<dbReference type="PANTHER" id="PTHR33545:SF5">
    <property type="entry name" value="UPF0750 MEMBRANE PROTEIN YITT"/>
    <property type="match status" value="1"/>
</dbReference>
<evidence type="ECO:0008006" key="9">
    <source>
        <dbReference type="Google" id="ProtNLM"/>
    </source>
</evidence>
<dbReference type="AlphaFoldDB" id="A0A1W6ZER9"/>
<feature type="transmembrane region" description="Helical" evidence="6">
    <location>
        <begin position="12"/>
        <end position="35"/>
    </location>
</feature>
<keyword evidence="2" id="KW-1003">Cell membrane</keyword>
<organism evidence="7 8">
    <name type="scientific">Bordetella genomosp. 13</name>
    <dbReference type="NCBI Taxonomy" id="463040"/>
    <lineage>
        <taxon>Bacteria</taxon>
        <taxon>Pseudomonadati</taxon>
        <taxon>Pseudomonadota</taxon>
        <taxon>Betaproteobacteria</taxon>
        <taxon>Burkholderiales</taxon>
        <taxon>Alcaligenaceae</taxon>
        <taxon>Bordetella</taxon>
    </lineage>
</organism>
<dbReference type="EMBL" id="CP021111">
    <property type="protein sequence ID" value="ARP95831.1"/>
    <property type="molecule type" value="Genomic_DNA"/>
</dbReference>
<keyword evidence="4 6" id="KW-1133">Transmembrane helix</keyword>
<dbReference type="InterPro" id="IPR051461">
    <property type="entry name" value="UPF0750_membrane"/>
</dbReference>
<evidence type="ECO:0000256" key="5">
    <source>
        <dbReference type="ARBA" id="ARBA00023136"/>
    </source>
</evidence>
<dbReference type="KEGG" id="bgm:CAL15_16465"/>
<feature type="transmembrane region" description="Helical" evidence="6">
    <location>
        <begin position="55"/>
        <end position="75"/>
    </location>
</feature>
<evidence type="ECO:0000256" key="1">
    <source>
        <dbReference type="ARBA" id="ARBA00004651"/>
    </source>
</evidence>
<dbReference type="STRING" id="463040.CAL15_16465"/>
<keyword evidence="3 6" id="KW-0812">Transmembrane</keyword>
<dbReference type="PANTHER" id="PTHR33545">
    <property type="entry name" value="UPF0750 MEMBRANE PROTEIN YITT-RELATED"/>
    <property type="match status" value="1"/>
</dbReference>
<comment type="subcellular location">
    <subcellularLocation>
        <location evidence="1">Cell membrane</location>
        <topology evidence="1">Multi-pass membrane protein</topology>
    </subcellularLocation>
</comment>
<name>A0A1W6ZER9_9BORD</name>
<dbReference type="Proteomes" id="UP000194161">
    <property type="component" value="Chromosome"/>
</dbReference>
<evidence type="ECO:0000256" key="4">
    <source>
        <dbReference type="ARBA" id="ARBA00022989"/>
    </source>
</evidence>
<feature type="transmembrane region" description="Helical" evidence="6">
    <location>
        <begin position="147"/>
        <end position="168"/>
    </location>
</feature>
<evidence type="ECO:0000256" key="6">
    <source>
        <dbReference type="SAM" id="Phobius"/>
    </source>
</evidence>
<keyword evidence="5 6" id="KW-0472">Membrane</keyword>
<evidence type="ECO:0000256" key="3">
    <source>
        <dbReference type="ARBA" id="ARBA00022692"/>
    </source>
</evidence>
<dbReference type="GO" id="GO:0005886">
    <property type="term" value="C:plasma membrane"/>
    <property type="evidence" value="ECO:0007669"/>
    <property type="project" value="UniProtKB-SubCell"/>
</dbReference>
<evidence type="ECO:0000313" key="8">
    <source>
        <dbReference type="Proteomes" id="UP000194161"/>
    </source>
</evidence>
<feature type="transmembrane region" description="Helical" evidence="6">
    <location>
        <begin position="174"/>
        <end position="191"/>
    </location>
</feature>
<evidence type="ECO:0000256" key="2">
    <source>
        <dbReference type="ARBA" id="ARBA00022475"/>
    </source>
</evidence>
<accession>A0A1W6ZER9</accession>
<dbReference type="InterPro" id="IPR003740">
    <property type="entry name" value="YitT"/>
</dbReference>
<gene>
    <name evidence="7" type="ORF">CAL15_16465</name>
</gene>
<reference evidence="7 8" key="1">
    <citation type="submission" date="2017-05" db="EMBL/GenBank/DDBJ databases">
        <title>Complete and WGS of Bordetella genogroups.</title>
        <authorList>
            <person name="Spilker T."/>
            <person name="LiPuma J."/>
        </authorList>
    </citation>
    <scope>NUCLEOTIDE SEQUENCE [LARGE SCALE GENOMIC DNA]</scope>
    <source>
        <strain evidence="7 8">AU7206</strain>
    </source>
</reference>
<evidence type="ECO:0000313" key="7">
    <source>
        <dbReference type="EMBL" id="ARP95831.1"/>
    </source>
</evidence>
<dbReference type="Pfam" id="PF02588">
    <property type="entry name" value="YitT_membrane"/>
    <property type="match status" value="1"/>
</dbReference>
<protein>
    <recommendedName>
        <fullName evidence="9">YitT family protein</fullName>
    </recommendedName>
</protein>
<keyword evidence="8" id="KW-1185">Reference proteome</keyword>
<feature type="transmembrane region" description="Helical" evidence="6">
    <location>
        <begin position="82"/>
        <end position="102"/>
    </location>
</feature>
<proteinExistence type="predicted"/>
<feature type="transmembrane region" description="Helical" evidence="6">
    <location>
        <begin position="108"/>
        <end position="126"/>
    </location>
</feature>
<dbReference type="RefSeq" id="WP_198299070.1">
    <property type="nucleotide sequence ID" value="NZ_CP021111.1"/>
</dbReference>